<dbReference type="Proteomes" id="UP000660708">
    <property type="component" value="Unassembled WGS sequence"/>
</dbReference>
<reference evidence="1 2" key="1">
    <citation type="submission" date="2015-06" db="EMBL/GenBank/DDBJ databases">
        <title>Genome sequence of Pseudoalteromonas peptidolytica.</title>
        <authorList>
            <person name="Xie B.-B."/>
            <person name="Rong J.-C."/>
            <person name="Qin Q.-L."/>
            <person name="Zhang Y.-Z."/>
        </authorList>
    </citation>
    <scope>NUCLEOTIDE SEQUENCE [LARGE SCALE GENOMIC DNA]</scope>
    <source>
        <strain evidence="1 2">F12-50-A1</strain>
    </source>
</reference>
<proteinExistence type="predicted"/>
<protein>
    <submittedName>
        <fullName evidence="1">Uncharacterized protein</fullName>
    </submittedName>
</protein>
<dbReference type="RefSeq" id="WP_147388903.1">
    <property type="nucleotide sequence ID" value="NZ_AQHF01000028.1"/>
</dbReference>
<keyword evidence="2" id="KW-1185">Reference proteome</keyword>
<name>A0A8I0T5C6_9GAMM</name>
<evidence type="ECO:0000313" key="2">
    <source>
        <dbReference type="Proteomes" id="UP000660708"/>
    </source>
</evidence>
<accession>A0A8I0T5C6</accession>
<sequence length="270" mass="29949">MSDQGAPRLETLLNKQDLQEILHGWGSPTYYLGMHKYGSSLASRYFIHAFTGRVPTPAEMYYGTFINKTGDLVSNTPHDLADAYLGWIGIRTDLSADAHYYRAGGNADTEPSPGQATIDAEVSGRVFPEGISLVKGYTHYIRLPVKEHHDTSMMMSVTFSPSAKKHWHGGNKAALKTAHDEGRLVHGFKPTWFYISENLDFPARDTQKVMDRDNQHIATINSLQSTHFSRLGVLYGRFGSVGSGAEIELSDGYENNIYSATLVSLKIKSN</sequence>
<gene>
    <name evidence="1" type="ORF">PPEP_a4307</name>
</gene>
<dbReference type="AlphaFoldDB" id="A0A8I0T5C6"/>
<organism evidence="1 2">
    <name type="scientific">Pseudoalteromonas peptidolytica F12-50-A1</name>
    <dbReference type="NCBI Taxonomy" id="1315280"/>
    <lineage>
        <taxon>Bacteria</taxon>
        <taxon>Pseudomonadati</taxon>
        <taxon>Pseudomonadota</taxon>
        <taxon>Gammaproteobacteria</taxon>
        <taxon>Alteromonadales</taxon>
        <taxon>Pseudoalteromonadaceae</taxon>
        <taxon>Pseudoalteromonas</taxon>
    </lineage>
</organism>
<evidence type="ECO:0000313" key="1">
    <source>
        <dbReference type="EMBL" id="MBE0347925.1"/>
    </source>
</evidence>
<dbReference type="EMBL" id="AQHF01000028">
    <property type="protein sequence ID" value="MBE0347925.1"/>
    <property type="molecule type" value="Genomic_DNA"/>
</dbReference>
<comment type="caution">
    <text evidence="1">The sequence shown here is derived from an EMBL/GenBank/DDBJ whole genome shotgun (WGS) entry which is preliminary data.</text>
</comment>